<dbReference type="Pfam" id="PF02518">
    <property type="entry name" value="HATPase_c"/>
    <property type="match status" value="1"/>
</dbReference>
<keyword evidence="7" id="KW-0808">Transferase</keyword>
<dbReference type="GO" id="GO:0000155">
    <property type="term" value="F:phosphorelay sensor kinase activity"/>
    <property type="evidence" value="ECO:0007669"/>
    <property type="project" value="InterPro"/>
</dbReference>
<evidence type="ECO:0000313" key="19">
    <source>
        <dbReference type="Proteomes" id="UP000641588"/>
    </source>
</evidence>
<dbReference type="Pfam" id="PF00672">
    <property type="entry name" value="HAMP"/>
    <property type="match status" value="1"/>
</dbReference>
<evidence type="ECO:0000256" key="2">
    <source>
        <dbReference type="ARBA" id="ARBA00004651"/>
    </source>
</evidence>
<dbReference type="Gene3D" id="3.30.565.10">
    <property type="entry name" value="Histidine kinase-like ATPase, C-terminal domain"/>
    <property type="match status" value="1"/>
</dbReference>
<dbReference type="Proteomes" id="UP000641588">
    <property type="component" value="Unassembled WGS sequence"/>
</dbReference>
<keyword evidence="13" id="KW-0902">Two-component regulatory system</keyword>
<feature type="domain" description="Histidine kinase" evidence="16">
    <location>
        <begin position="251"/>
        <end position="467"/>
    </location>
</feature>
<evidence type="ECO:0000256" key="8">
    <source>
        <dbReference type="ARBA" id="ARBA00022692"/>
    </source>
</evidence>
<feature type="domain" description="HAMP" evidence="17">
    <location>
        <begin position="190"/>
        <end position="243"/>
    </location>
</feature>
<dbReference type="SMART" id="SM00387">
    <property type="entry name" value="HATPase_c"/>
    <property type="match status" value="1"/>
</dbReference>
<dbReference type="InterPro" id="IPR003660">
    <property type="entry name" value="HAMP_dom"/>
</dbReference>
<evidence type="ECO:0000256" key="5">
    <source>
        <dbReference type="ARBA" id="ARBA00022475"/>
    </source>
</evidence>
<sequence length="467" mass="53188">MKRLPLRFAQVPMKWKLTIWSTLLLVLLFAVYNIVQYVFVERWMIKQEEANTQQDMREILNYFLENEVSFEEAEFLQSRNFLERINRPDQLIRVLNEKGEPILTVSDDIPEQWVEAKSVSTKELVGIKHTNDRLVIMRSPLTIFKFNGTVEIVKNIVNFEKLTDALFYVMVICGLGAVVISGLGGRLLAGQLLKPLQAMAETIRNIKQKGLHERMQLNDNKDEIATLMIMFNTMMDQVERSFQQQRQFVEDASHELRTPVAIVEGHLSLLQRWGKHDPAILEESLDASIQEVARLKMLVQELLALSRAEKLDPADNSEVTDPEQVIRTIIKNMTVLQPTFNIKAELEALKSVVLVISAQHLEQILLIVLDNAVKYSEQHKVICIRATVNEEAARIEVIDSGIGISGSDMPYVMDRFYRADKARNGEQAGHGLGLAIAKRLVETYNGTITLQSIEHEGTTVCISLPKR</sequence>
<organism evidence="18 19">
    <name type="scientific">Paenibacillus foliorum</name>
    <dbReference type="NCBI Taxonomy" id="2654974"/>
    <lineage>
        <taxon>Bacteria</taxon>
        <taxon>Bacillati</taxon>
        <taxon>Bacillota</taxon>
        <taxon>Bacilli</taxon>
        <taxon>Bacillales</taxon>
        <taxon>Paenibacillaceae</taxon>
        <taxon>Paenibacillus</taxon>
    </lineage>
</organism>
<evidence type="ECO:0000256" key="6">
    <source>
        <dbReference type="ARBA" id="ARBA00022553"/>
    </source>
</evidence>
<dbReference type="Gene3D" id="6.10.340.10">
    <property type="match status" value="1"/>
</dbReference>
<dbReference type="PANTHER" id="PTHR45528">
    <property type="entry name" value="SENSOR HISTIDINE KINASE CPXA"/>
    <property type="match status" value="1"/>
</dbReference>
<evidence type="ECO:0000313" key="18">
    <source>
        <dbReference type="EMBL" id="NOU94994.1"/>
    </source>
</evidence>
<dbReference type="FunFam" id="3.30.565.10:FF:000006">
    <property type="entry name" value="Sensor histidine kinase WalK"/>
    <property type="match status" value="1"/>
</dbReference>
<dbReference type="InterPro" id="IPR036097">
    <property type="entry name" value="HisK_dim/P_sf"/>
</dbReference>
<comment type="catalytic activity">
    <reaction evidence="1">
        <text>ATP + protein L-histidine = ADP + protein N-phospho-L-histidine.</text>
        <dbReference type="EC" id="2.7.13.3"/>
    </reaction>
</comment>
<dbReference type="PROSITE" id="PS50885">
    <property type="entry name" value="HAMP"/>
    <property type="match status" value="1"/>
</dbReference>
<dbReference type="InterPro" id="IPR004358">
    <property type="entry name" value="Sig_transdc_His_kin-like_C"/>
</dbReference>
<dbReference type="Gene3D" id="1.10.287.130">
    <property type="match status" value="1"/>
</dbReference>
<evidence type="ECO:0000256" key="10">
    <source>
        <dbReference type="ARBA" id="ARBA00022777"/>
    </source>
</evidence>
<keyword evidence="5" id="KW-1003">Cell membrane</keyword>
<dbReference type="EMBL" id="WHOD01000067">
    <property type="protein sequence ID" value="NOU94994.1"/>
    <property type="molecule type" value="Genomic_DNA"/>
</dbReference>
<keyword evidence="10" id="KW-0418">Kinase</keyword>
<dbReference type="Pfam" id="PF00512">
    <property type="entry name" value="HisKA"/>
    <property type="match status" value="1"/>
</dbReference>
<proteinExistence type="predicted"/>
<evidence type="ECO:0000259" key="17">
    <source>
        <dbReference type="PROSITE" id="PS50885"/>
    </source>
</evidence>
<dbReference type="GO" id="GO:0005886">
    <property type="term" value="C:plasma membrane"/>
    <property type="evidence" value="ECO:0007669"/>
    <property type="project" value="UniProtKB-SubCell"/>
</dbReference>
<dbReference type="InterPro" id="IPR003661">
    <property type="entry name" value="HisK_dim/P_dom"/>
</dbReference>
<keyword evidence="12 15" id="KW-1133">Transmembrane helix</keyword>
<dbReference type="EC" id="2.7.13.3" evidence="3"/>
<dbReference type="SMART" id="SM00388">
    <property type="entry name" value="HisKA"/>
    <property type="match status" value="1"/>
</dbReference>
<reference evidence="18" key="1">
    <citation type="submission" date="2019-10" db="EMBL/GenBank/DDBJ databases">
        <title>Description of Paenibacillus glebae sp. nov.</title>
        <authorList>
            <person name="Carlier A."/>
            <person name="Qi S."/>
        </authorList>
    </citation>
    <scope>NUCLEOTIDE SEQUENCE</scope>
    <source>
        <strain evidence="18">LMG 31456</strain>
    </source>
</reference>
<feature type="transmembrane region" description="Helical" evidence="15">
    <location>
        <begin position="165"/>
        <end position="189"/>
    </location>
</feature>
<dbReference type="Pfam" id="PF18719">
    <property type="entry name" value="ArlS_N"/>
    <property type="match status" value="1"/>
</dbReference>
<evidence type="ECO:0000256" key="14">
    <source>
        <dbReference type="ARBA" id="ARBA00023136"/>
    </source>
</evidence>
<keyword evidence="14 15" id="KW-0472">Membrane</keyword>
<dbReference type="InterPro" id="IPR041610">
    <property type="entry name" value="ArlS_N"/>
</dbReference>
<evidence type="ECO:0000256" key="1">
    <source>
        <dbReference type="ARBA" id="ARBA00000085"/>
    </source>
</evidence>
<evidence type="ECO:0000259" key="16">
    <source>
        <dbReference type="PROSITE" id="PS50109"/>
    </source>
</evidence>
<comment type="subcellular location">
    <subcellularLocation>
        <location evidence="2">Cell membrane</location>
        <topology evidence="2">Multi-pass membrane protein</topology>
    </subcellularLocation>
</comment>
<dbReference type="SUPFAM" id="SSF55874">
    <property type="entry name" value="ATPase domain of HSP90 chaperone/DNA topoisomerase II/histidine kinase"/>
    <property type="match status" value="1"/>
</dbReference>
<dbReference type="InterPro" id="IPR003594">
    <property type="entry name" value="HATPase_dom"/>
</dbReference>
<keyword evidence="19" id="KW-1185">Reference proteome</keyword>
<evidence type="ECO:0000256" key="3">
    <source>
        <dbReference type="ARBA" id="ARBA00012438"/>
    </source>
</evidence>
<dbReference type="PROSITE" id="PS50109">
    <property type="entry name" value="HIS_KIN"/>
    <property type="match status" value="1"/>
</dbReference>
<accession>A0A972GV00</accession>
<keyword evidence="8 15" id="KW-0812">Transmembrane</keyword>
<dbReference type="PANTHER" id="PTHR45528:SF12">
    <property type="entry name" value="SENSOR HISTIDINE KINASE ARSS"/>
    <property type="match status" value="1"/>
</dbReference>
<dbReference type="AlphaFoldDB" id="A0A972GV00"/>
<evidence type="ECO:0000256" key="13">
    <source>
        <dbReference type="ARBA" id="ARBA00023012"/>
    </source>
</evidence>
<dbReference type="SUPFAM" id="SSF158472">
    <property type="entry name" value="HAMP domain-like"/>
    <property type="match status" value="1"/>
</dbReference>
<dbReference type="SMART" id="SM00304">
    <property type="entry name" value="HAMP"/>
    <property type="match status" value="1"/>
</dbReference>
<evidence type="ECO:0000256" key="15">
    <source>
        <dbReference type="SAM" id="Phobius"/>
    </source>
</evidence>
<evidence type="ECO:0000256" key="12">
    <source>
        <dbReference type="ARBA" id="ARBA00022989"/>
    </source>
</evidence>
<keyword evidence="9" id="KW-0547">Nucleotide-binding</keyword>
<dbReference type="CDD" id="cd06225">
    <property type="entry name" value="HAMP"/>
    <property type="match status" value="1"/>
</dbReference>
<dbReference type="GO" id="GO:0005524">
    <property type="term" value="F:ATP binding"/>
    <property type="evidence" value="ECO:0007669"/>
    <property type="project" value="UniProtKB-KW"/>
</dbReference>
<evidence type="ECO:0000256" key="9">
    <source>
        <dbReference type="ARBA" id="ARBA00022741"/>
    </source>
</evidence>
<dbReference type="FunFam" id="1.10.287.130:FF:000001">
    <property type="entry name" value="Two-component sensor histidine kinase"/>
    <property type="match status" value="1"/>
</dbReference>
<gene>
    <name evidence="18" type="ORF">GC093_17455</name>
</gene>
<dbReference type="InterPro" id="IPR005467">
    <property type="entry name" value="His_kinase_dom"/>
</dbReference>
<dbReference type="SUPFAM" id="SSF47384">
    <property type="entry name" value="Homodimeric domain of signal transducing histidine kinase"/>
    <property type="match status" value="1"/>
</dbReference>
<name>A0A972GV00_9BACL</name>
<protein>
    <recommendedName>
        <fullName evidence="4">Signal transduction histidine-protein kinase ArlS</fullName>
        <ecNumber evidence="3">2.7.13.3</ecNumber>
    </recommendedName>
</protein>
<dbReference type="CDD" id="cd00082">
    <property type="entry name" value="HisKA"/>
    <property type="match status" value="1"/>
</dbReference>
<dbReference type="InterPro" id="IPR050398">
    <property type="entry name" value="HssS/ArlS-like"/>
</dbReference>
<keyword evidence="6" id="KW-0597">Phosphoprotein</keyword>
<dbReference type="InterPro" id="IPR036890">
    <property type="entry name" value="HATPase_C_sf"/>
</dbReference>
<dbReference type="PRINTS" id="PR00344">
    <property type="entry name" value="BCTRLSENSOR"/>
</dbReference>
<evidence type="ECO:0000256" key="4">
    <source>
        <dbReference type="ARBA" id="ARBA00015735"/>
    </source>
</evidence>
<evidence type="ECO:0000256" key="11">
    <source>
        <dbReference type="ARBA" id="ARBA00022840"/>
    </source>
</evidence>
<comment type="caution">
    <text evidence="18">The sequence shown here is derived from an EMBL/GenBank/DDBJ whole genome shotgun (WGS) entry which is preliminary data.</text>
</comment>
<evidence type="ECO:0000256" key="7">
    <source>
        <dbReference type="ARBA" id="ARBA00022679"/>
    </source>
</evidence>
<keyword evidence="11" id="KW-0067">ATP-binding</keyword>